<dbReference type="InterPro" id="IPR001732">
    <property type="entry name" value="UDP-Glc/GDP-Man_DH_N"/>
</dbReference>
<evidence type="ECO:0000313" key="14">
    <source>
        <dbReference type="Proteomes" id="UP000529637"/>
    </source>
</evidence>
<comment type="similarity">
    <text evidence="2 8">Belongs to the UDP-glucose/GDP-mannose dehydrogenase family.</text>
</comment>
<gene>
    <name evidence="13" type="ORF">HQN59_07185</name>
</gene>
<dbReference type="Pfam" id="PF03721">
    <property type="entry name" value="UDPG_MGDP_dh_N"/>
    <property type="match status" value="1"/>
</dbReference>
<dbReference type="Gene3D" id="1.20.5.100">
    <property type="entry name" value="Cytochrome c1, transmembrane anchor, C-terminal"/>
    <property type="match status" value="1"/>
</dbReference>
<dbReference type="SUPFAM" id="SSF52413">
    <property type="entry name" value="UDP-glucose/GDP-mannose dehydrogenase C-terminal domain"/>
    <property type="match status" value="1"/>
</dbReference>
<evidence type="ECO:0000256" key="9">
    <source>
        <dbReference type="PIRSR" id="PIRSR500134-1"/>
    </source>
</evidence>
<dbReference type="InterPro" id="IPR036291">
    <property type="entry name" value="NAD(P)-bd_dom_sf"/>
</dbReference>
<evidence type="ECO:0000256" key="7">
    <source>
        <dbReference type="ARBA" id="ARBA00047473"/>
    </source>
</evidence>
<dbReference type="NCBIfam" id="TIGR03026">
    <property type="entry name" value="NDP-sugDHase"/>
    <property type="match status" value="1"/>
</dbReference>
<feature type="binding site" evidence="11">
    <location>
        <position position="86"/>
    </location>
    <ligand>
        <name>NAD(+)</name>
        <dbReference type="ChEBI" id="CHEBI:57540"/>
    </ligand>
</feature>
<keyword evidence="14" id="KW-1185">Reference proteome</keyword>
<dbReference type="GO" id="GO:0051287">
    <property type="term" value="F:NAD binding"/>
    <property type="evidence" value="ECO:0007669"/>
    <property type="project" value="InterPro"/>
</dbReference>
<dbReference type="UniPathway" id="UPA00038">
    <property type="reaction ID" value="UER00491"/>
</dbReference>
<comment type="caution">
    <text evidence="13">The sequence shown here is derived from an EMBL/GenBank/DDBJ whole genome shotgun (WGS) entry which is preliminary data.</text>
</comment>
<dbReference type="InterPro" id="IPR014027">
    <property type="entry name" value="UDP-Glc/GDP-Man_DH_C"/>
</dbReference>
<dbReference type="GO" id="GO:0000271">
    <property type="term" value="P:polysaccharide biosynthetic process"/>
    <property type="evidence" value="ECO:0007669"/>
    <property type="project" value="InterPro"/>
</dbReference>
<feature type="active site" description="Nucleophile" evidence="9">
    <location>
        <position position="281"/>
    </location>
</feature>
<keyword evidence="5 8" id="KW-0560">Oxidoreductase</keyword>
<evidence type="ECO:0000256" key="6">
    <source>
        <dbReference type="ARBA" id="ARBA00023027"/>
    </source>
</evidence>
<feature type="binding site" evidence="11">
    <location>
        <position position="121"/>
    </location>
    <ligand>
        <name>NAD(+)</name>
        <dbReference type="ChEBI" id="CHEBI:57540"/>
    </ligand>
</feature>
<sequence>MNITVLGTGYVGLVTGACLAEIGNHVVCYDPDRRKIDVLESGGMPIHERQLPEVVARNVQAGRLRFTTEIEPAVRHGDIVFIATGTPADQDGSADLQYVLAAARSIGRHMQGYKVVVQKSTVPVGTASKVRQAIEDELAARRTEGDAAAGSSEQVFPVGIVSNPEFLKEGSAVDDFMRPDRIVIGTGPGEAGQRARDLMTQLYAPFNRQRERILYMDLNAAELTKYAANAMLATRISFMNELANLADKVGVDIEQVRKGIGSDPRIGYSFLYPGVGYGGSCFPKDVQALVRTAADHGQRLQVLEAVRAVNDAQKHVLFEKIVARFGDDLHGRTFALWGLAFKPNTDDMREAPSRVMIRALVERGAAVVAYDPVAMTEAKRVLALDFADSAELLRRVYYAPSPMQAVEDADALVIVTEWTAFKSPDFHALKSALKQPVIFDGRNLYDPDIRAQGFEYMAIGR</sequence>
<dbReference type="PANTHER" id="PTHR43750:SF3">
    <property type="entry name" value="UDP-GLUCOSE 6-DEHYDROGENASE TUAD"/>
    <property type="match status" value="1"/>
</dbReference>
<feature type="binding site" evidence="10">
    <location>
        <position position="278"/>
    </location>
    <ligand>
        <name>substrate</name>
    </ligand>
</feature>
<feature type="binding site" evidence="11">
    <location>
        <position position="169"/>
    </location>
    <ligand>
        <name>NAD(+)</name>
        <dbReference type="ChEBI" id="CHEBI:57540"/>
    </ligand>
</feature>
<feature type="binding site" evidence="10">
    <location>
        <position position="225"/>
    </location>
    <ligand>
        <name>substrate</name>
    </ligand>
</feature>
<dbReference type="SUPFAM" id="SSF48179">
    <property type="entry name" value="6-phosphogluconate dehydrogenase C-terminal domain-like"/>
    <property type="match status" value="1"/>
</dbReference>
<dbReference type="EMBL" id="JABWMJ010000003">
    <property type="protein sequence ID" value="NUZ05544.1"/>
    <property type="molecule type" value="Genomic_DNA"/>
</dbReference>
<dbReference type="EC" id="1.1.1.22" evidence="3 8"/>
<dbReference type="InterPro" id="IPR028357">
    <property type="entry name" value="UDPglc_DH_bac"/>
</dbReference>
<evidence type="ECO:0000256" key="8">
    <source>
        <dbReference type="PIRNR" id="PIRNR000124"/>
    </source>
</evidence>
<feature type="domain" description="UDP-glucose/GDP-mannose dehydrogenase C-terminal" evidence="12">
    <location>
        <begin position="335"/>
        <end position="447"/>
    </location>
</feature>
<evidence type="ECO:0000256" key="5">
    <source>
        <dbReference type="ARBA" id="ARBA00023002"/>
    </source>
</evidence>
<dbReference type="InterPro" id="IPR036220">
    <property type="entry name" value="UDP-Glc/GDP-Man_DH_C_sf"/>
</dbReference>
<dbReference type="GO" id="GO:0006065">
    <property type="term" value="P:UDP-glucuronate biosynthetic process"/>
    <property type="evidence" value="ECO:0007669"/>
    <property type="project" value="UniProtKB-UniPathway"/>
</dbReference>
<dbReference type="SUPFAM" id="SSF51735">
    <property type="entry name" value="NAD(P)-binding Rossmann-fold domains"/>
    <property type="match status" value="1"/>
</dbReference>
<organism evidence="13 14">
    <name type="scientific">Piscinibacter koreensis</name>
    <dbReference type="NCBI Taxonomy" id="2742824"/>
    <lineage>
        <taxon>Bacteria</taxon>
        <taxon>Pseudomonadati</taxon>
        <taxon>Pseudomonadota</taxon>
        <taxon>Betaproteobacteria</taxon>
        <taxon>Burkholderiales</taxon>
        <taxon>Sphaerotilaceae</taxon>
        <taxon>Piscinibacter</taxon>
    </lineage>
</organism>
<evidence type="ECO:0000256" key="2">
    <source>
        <dbReference type="ARBA" id="ARBA00006601"/>
    </source>
</evidence>
<dbReference type="Pfam" id="PF03720">
    <property type="entry name" value="UDPG_MGDP_dh_C"/>
    <property type="match status" value="1"/>
</dbReference>
<feature type="binding site" evidence="11">
    <location>
        <position position="30"/>
    </location>
    <ligand>
        <name>NAD(+)</name>
        <dbReference type="ChEBI" id="CHEBI:57540"/>
    </ligand>
</feature>
<comment type="catalytic activity">
    <reaction evidence="7 8">
        <text>UDP-alpha-D-glucose + 2 NAD(+) + H2O = UDP-alpha-D-glucuronate + 2 NADH + 3 H(+)</text>
        <dbReference type="Rhea" id="RHEA:23596"/>
        <dbReference type="ChEBI" id="CHEBI:15377"/>
        <dbReference type="ChEBI" id="CHEBI:15378"/>
        <dbReference type="ChEBI" id="CHEBI:57540"/>
        <dbReference type="ChEBI" id="CHEBI:57945"/>
        <dbReference type="ChEBI" id="CHEBI:58052"/>
        <dbReference type="ChEBI" id="CHEBI:58885"/>
        <dbReference type="EC" id="1.1.1.22"/>
    </reaction>
</comment>
<dbReference type="RefSeq" id="WP_176067608.1">
    <property type="nucleotide sequence ID" value="NZ_JABWMJ010000003.1"/>
</dbReference>
<comment type="pathway">
    <text evidence="1">Nucleotide-sugar biosynthesis; UDP-alpha-D-glucuronate biosynthesis; UDP-alpha-D-glucuronate from UDP-alpha-D-glucose: step 1/1.</text>
</comment>
<proteinExistence type="inferred from homology"/>
<dbReference type="PIRSF" id="PIRSF000124">
    <property type="entry name" value="UDPglc_GDPman_dh"/>
    <property type="match status" value="1"/>
</dbReference>
<dbReference type="InterPro" id="IPR017476">
    <property type="entry name" value="UDP-Glc/GDP-Man"/>
</dbReference>
<dbReference type="PIRSF" id="PIRSF500134">
    <property type="entry name" value="UDPglc_DH_bac"/>
    <property type="match status" value="1"/>
</dbReference>
<accession>A0A7Y6NLX9</accession>
<dbReference type="InterPro" id="IPR008927">
    <property type="entry name" value="6-PGluconate_DH-like_C_sf"/>
</dbReference>
<feature type="binding site" evidence="11">
    <location>
        <position position="349"/>
    </location>
    <ligand>
        <name>NAD(+)</name>
        <dbReference type="ChEBI" id="CHEBI:57540"/>
    </ligand>
</feature>
<feature type="binding site" evidence="11">
    <location>
        <position position="284"/>
    </location>
    <ligand>
        <name>NAD(+)</name>
        <dbReference type="ChEBI" id="CHEBI:57540"/>
    </ligand>
</feature>
<evidence type="ECO:0000256" key="4">
    <source>
        <dbReference type="ARBA" id="ARBA00015132"/>
    </source>
</evidence>
<dbReference type="SMART" id="SM00984">
    <property type="entry name" value="UDPG_MGDP_dh_C"/>
    <property type="match status" value="1"/>
</dbReference>
<feature type="binding site" evidence="10">
    <location>
        <begin position="270"/>
        <end position="274"/>
    </location>
    <ligand>
        <name>substrate</name>
    </ligand>
</feature>
<evidence type="ECO:0000313" key="13">
    <source>
        <dbReference type="EMBL" id="NUZ05544.1"/>
    </source>
</evidence>
<name>A0A7Y6NLX9_9BURK</name>
<evidence type="ECO:0000259" key="12">
    <source>
        <dbReference type="SMART" id="SM00984"/>
    </source>
</evidence>
<feature type="binding site" evidence="10">
    <location>
        <position position="342"/>
    </location>
    <ligand>
        <name>substrate</name>
    </ligand>
</feature>
<dbReference type="Pfam" id="PF00984">
    <property type="entry name" value="UDPG_MGDP_dh"/>
    <property type="match status" value="1"/>
</dbReference>
<dbReference type="PANTHER" id="PTHR43750">
    <property type="entry name" value="UDP-GLUCOSE 6-DEHYDROGENASE TUAD"/>
    <property type="match status" value="1"/>
</dbReference>
<dbReference type="AlphaFoldDB" id="A0A7Y6NLX9"/>
<reference evidence="13 14" key="1">
    <citation type="submission" date="2020-06" db="EMBL/GenBank/DDBJ databases">
        <title>Schlegella sp. ID0723 isolated from air conditioner.</title>
        <authorList>
            <person name="Kim D.Y."/>
            <person name="Kim D.-U."/>
        </authorList>
    </citation>
    <scope>NUCLEOTIDE SEQUENCE [LARGE SCALE GENOMIC DNA]</scope>
    <source>
        <strain evidence="13 14">ID0723</strain>
    </source>
</reference>
<feature type="binding site" evidence="10">
    <location>
        <begin position="166"/>
        <end position="169"/>
    </location>
    <ligand>
        <name>substrate</name>
    </ligand>
</feature>
<dbReference type="GO" id="GO:0003979">
    <property type="term" value="F:UDP-glucose 6-dehydrogenase activity"/>
    <property type="evidence" value="ECO:0007669"/>
    <property type="project" value="UniProtKB-EC"/>
</dbReference>
<evidence type="ECO:0000256" key="3">
    <source>
        <dbReference type="ARBA" id="ARBA00012954"/>
    </source>
</evidence>
<dbReference type="Gene3D" id="3.40.50.720">
    <property type="entry name" value="NAD(P)-binding Rossmann-like Domain"/>
    <property type="match status" value="2"/>
</dbReference>
<keyword evidence="6 8" id="KW-0520">NAD</keyword>
<evidence type="ECO:0000256" key="1">
    <source>
        <dbReference type="ARBA" id="ARBA00004701"/>
    </source>
</evidence>
<evidence type="ECO:0000256" key="11">
    <source>
        <dbReference type="PIRSR" id="PIRSR500134-3"/>
    </source>
</evidence>
<evidence type="ECO:0000256" key="10">
    <source>
        <dbReference type="PIRSR" id="PIRSR500134-2"/>
    </source>
</evidence>
<dbReference type="InterPro" id="IPR014026">
    <property type="entry name" value="UDP-Glc/GDP-Man_DH_dimer"/>
</dbReference>
<feature type="binding site" evidence="11">
    <location>
        <position position="35"/>
    </location>
    <ligand>
        <name>NAD(+)</name>
        <dbReference type="ChEBI" id="CHEBI:57540"/>
    </ligand>
</feature>
<protein>
    <recommendedName>
        <fullName evidence="4 8">UDP-glucose 6-dehydrogenase</fullName>
        <ecNumber evidence="3 8">1.1.1.22</ecNumber>
    </recommendedName>
</protein>
<dbReference type="Proteomes" id="UP000529637">
    <property type="component" value="Unassembled WGS sequence"/>
</dbReference>